<dbReference type="InterPro" id="IPR000812">
    <property type="entry name" value="TFIIB"/>
</dbReference>
<dbReference type="EMBL" id="LIST01000016">
    <property type="protein sequence ID" value="KOX92157.1"/>
    <property type="molecule type" value="Genomic_DNA"/>
</dbReference>
<dbReference type="RefSeq" id="WP_053773224.1">
    <property type="nucleotide sequence ID" value="NZ_LIST01000016.1"/>
</dbReference>
<organism evidence="4 5">
    <name type="scientific">Halorubrum tropicale</name>
    <dbReference type="NCBI Taxonomy" id="1765655"/>
    <lineage>
        <taxon>Archaea</taxon>
        <taxon>Methanobacteriati</taxon>
        <taxon>Methanobacteriota</taxon>
        <taxon>Stenosarchaea group</taxon>
        <taxon>Halobacteria</taxon>
        <taxon>Halobacteriales</taxon>
        <taxon>Haloferacaceae</taxon>
        <taxon>Halorubrum</taxon>
    </lineage>
</organism>
<dbReference type="PATRIC" id="fig|1705389.3.peg.2301"/>
<evidence type="ECO:0000313" key="4">
    <source>
        <dbReference type="EMBL" id="KOX92157.1"/>
    </source>
</evidence>
<dbReference type="Gene3D" id="1.10.472.10">
    <property type="entry name" value="Cyclin-like"/>
    <property type="match status" value="1"/>
</dbReference>
<dbReference type="PRINTS" id="PR00685">
    <property type="entry name" value="TIFACTORIIB"/>
</dbReference>
<dbReference type="AlphaFoldDB" id="A0A0M9AHG3"/>
<dbReference type="Proteomes" id="UP000037747">
    <property type="component" value="Unassembled WGS sequence"/>
</dbReference>
<dbReference type="InterPro" id="IPR013150">
    <property type="entry name" value="TFIIB_cyclin"/>
</dbReference>
<evidence type="ECO:0000259" key="3">
    <source>
        <dbReference type="Pfam" id="PF00382"/>
    </source>
</evidence>
<dbReference type="SUPFAM" id="SSF47954">
    <property type="entry name" value="Cyclin-like"/>
    <property type="match status" value="1"/>
</dbReference>
<dbReference type="GO" id="GO:0017025">
    <property type="term" value="F:TBP-class protein binding"/>
    <property type="evidence" value="ECO:0007669"/>
    <property type="project" value="InterPro"/>
</dbReference>
<dbReference type="STRING" id="1765655.AMR74_16935"/>
<sequence length="122" mass="13518">MTDLDLASDRVDEIADELDLSDRVTERANELAEAADFQYPINRSPSVVAAASVYLAGVLYDEKRYQHEISEVVDVSEAAIGSCNQELLEHEGYGDFPSEDTAADVAERDEGLVRRIREVIRG</sequence>
<name>A0A0M9AHG3_9EURY</name>
<dbReference type="Pfam" id="PF00382">
    <property type="entry name" value="TFIIB"/>
    <property type="match status" value="1"/>
</dbReference>
<feature type="domain" description="Transcription factor TFIIB cyclin-like" evidence="3">
    <location>
        <begin position="4"/>
        <end position="90"/>
    </location>
</feature>
<protein>
    <recommendedName>
        <fullName evidence="3">Transcription factor TFIIB cyclin-like domain-containing protein</fullName>
    </recommendedName>
</protein>
<comment type="caution">
    <text evidence="4">The sequence shown here is derived from an EMBL/GenBank/DDBJ whole genome shotgun (WGS) entry which is preliminary data.</text>
</comment>
<dbReference type="OrthoDB" id="372830at2157"/>
<keyword evidence="2" id="KW-0804">Transcription</keyword>
<dbReference type="GO" id="GO:0070897">
    <property type="term" value="P:transcription preinitiation complex assembly"/>
    <property type="evidence" value="ECO:0007669"/>
    <property type="project" value="InterPro"/>
</dbReference>
<reference evidence="4 5" key="1">
    <citation type="submission" date="2015-08" db="EMBL/GenBank/DDBJ databases">
        <title>Genomes of Isolates from Cabo Rojo, PR.</title>
        <authorList>
            <person name="Sanchez-Nieves R.L."/>
            <person name="Montalvo-Rodriguez R."/>
        </authorList>
    </citation>
    <scope>NUCLEOTIDE SEQUENCE [LARGE SCALE GENOMIC DNA]</scope>
    <source>
        <strain evidence="4 5">5</strain>
    </source>
</reference>
<gene>
    <name evidence="4" type="ORF">AMR74_16935</name>
</gene>
<evidence type="ECO:0000256" key="1">
    <source>
        <dbReference type="ARBA" id="ARBA00023015"/>
    </source>
</evidence>
<dbReference type="InterPro" id="IPR036915">
    <property type="entry name" value="Cyclin-like_sf"/>
</dbReference>
<evidence type="ECO:0000313" key="5">
    <source>
        <dbReference type="Proteomes" id="UP000037747"/>
    </source>
</evidence>
<accession>A0A0M9AHG3</accession>
<keyword evidence="5" id="KW-1185">Reference proteome</keyword>
<evidence type="ECO:0000256" key="2">
    <source>
        <dbReference type="ARBA" id="ARBA00023163"/>
    </source>
</evidence>
<keyword evidence="1" id="KW-0805">Transcription regulation</keyword>
<proteinExistence type="predicted"/>